<dbReference type="GO" id="GO:0000166">
    <property type="term" value="F:nucleotide binding"/>
    <property type="evidence" value="ECO:0007669"/>
    <property type="project" value="InterPro"/>
</dbReference>
<feature type="domain" description="Gfo/Idh/MocA-like oxidoreductase N-terminal" evidence="1">
    <location>
        <begin position="1"/>
        <end position="111"/>
    </location>
</feature>
<dbReference type="Pfam" id="PF01408">
    <property type="entry name" value="GFO_IDH_MocA"/>
    <property type="match status" value="1"/>
</dbReference>
<dbReference type="RefSeq" id="WP_096258819.1">
    <property type="nucleotide sequence ID" value="NZ_BDME01000002.1"/>
</dbReference>
<dbReference type="Gene3D" id="3.40.50.720">
    <property type="entry name" value="NAD(P)-binding Rossmann-like Domain"/>
    <property type="match status" value="1"/>
</dbReference>
<dbReference type="SUPFAM" id="SSF51735">
    <property type="entry name" value="NAD(P)-binding Rossmann-fold domains"/>
    <property type="match status" value="1"/>
</dbReference>
<dbReference type="InterPro" id="IPR000683">
    <property type="entry name" value="Gfo/Idh/MocA-like_OxRdtase_N"/>
</dbReference>
<evidence type="ECO:0000313" key="4">
    <source>
        <dbReference type="Proteomes" id="UP000217944"/>
    </source>
</evidence>
<accession>A0A292YE66</accession>
<dbReference type="PANTHER" id="PTHR43249">
    <property type="entry name" value="UDP-N-ACETYL-2-AMINO-2-DEOXY-D-GLUCURONATE OXIDASE"/>
    <property type="match status" value="1"/>
</dbReference>
<keyword evidence="3" id="KW-0560">Oxidoreductase</keyword>
<protein>
    <submittedName>
        <fullName evidence="3">UDP-N-acetyl-2-amino-2-deoxyglucuronate dehydrogenase</fullName>
        <ecNumber evidence="3">1.1.1.335</ecNumber>
    </submittedName>
</protein>
<dbReference type="InterPro" id="IPR004104">
    <property type="entry name" value="Gfo/Idh/MocA-like_OxRdtase_C"/>
</dbReference>
<dbReference type="PANTHER" id="PTHR43249:SF1">
    <property type="entry name" value="D-GLUCOSIDE 3-DEHYDROGENASE"/>
    <property type="match status" value="1"/>
</dbReference>
<proteinExistence type="predicted"/>
<dbReference type="GO" id="GO:0016491">
    <property type="term" value="F:oxidoreductase activity"/>
    <property type="evidence" value="ECO:0007669"/>
    <property type="project" value="UniProtKB-KW"/>
</dbReference>
<feature type="domain" description="Gfo/Idh/MocA-like oxidoreductase C-terminal" evidence="2">
    <location>
        <begin position="129"/>
        <end position="321"/>
    </location>
</feature>
<organism evidence="3 4">
    <name type="scientific">Lebetimonas natsushimae</name>
    <dbReference type="NCBI Taxonomy" id="1936991"/>
    <lineage>
        <taxon>Bacteria</taxon>
        <taxon>Pseudomonadati</taxon>
        <taxon>Campylobacterota</taxon>
        <taxon>Epsilonproteobacteria</taxon>
        <taxon>Nautiliales</taxon>
        <taxon>Nautiliaceae</taxon>
        <taxon>Lebetimonas</taxon>
    </lineage>
</organism>
<sequence>MNIALIGCGRISKKHIEAIKKNNLNLVAVCDIDLNKAKKIGVPYYKDYNEMLKKEKIDIVSILTPSGMHYKHALDVIEHKKHLIIEKPMTLRYFEAENLVKLAKKVGTKLFTVKQNRFNLPIKKIKESKNKLGKIFLATTRVRWSRTQEYYNMDNWRGTWEYDGGVISNQAIHHLDLLIYLVGDIESVYAKSINAFAKIETEDTAVATLKFKNGAVGTFEATTATRPKDIEGSISLLGNKGMVEIGGFAANKIVKWELDEQIDIKKYSQNPENVYGFGHMEFYKDVIESIEDNKKGICEMEEGIKSIKVMNAMYESIATNKEIFIDNLKLEKAKIGK</sequence>
<dbReference type="EC" id="1.1.1.335" evidence="3"/>
<reference evidence="3 4" key="1">
    <citation type="journal article" date="2017" name="Syst. Appl. Microbiol.">
        <title>Lebetimonas natsushimae sp. nov., a novel strictly anaerobic, moderately thermophilic chemoautotroph isolated from a deep-sea hydrothermal vent polychaete nest in the Mid-Okinawa Trough.</title>
        <authorList>
            <person name="Nagata R."/>
            <person name="Takaki Y."/>
            <person name="Tame A."/>
            <person name="Nunoura T."/>
            <person name="Muto H."/>
            <person name="Mino S."/>
            <person name="Sawayama S."/>
            <person name="Takai K."/>
            <person name="Nakagawa S."/>
        </authorList>
    </citation>
    <scope>NUCLEOTIDE SEQUENCE [LARGE SCALE GENOMIC DNA]</scope>
    <source>
        <strain evidence="3 4">HS1857</strain>
    </source>
</reference>
<keyword evidence="4" id="KW-1185">Reference proteome</keyword>
<evidence type="ECO:0000259" key="2">
    <source>
        <dbReference type="Pfam" id="PF02894"/>
    </source>
</evidence>
<dbReference type="Pfam" id="PF02894">
    <property type="entry name" value="GFO_IDH_MocA_C"/>
    <property type="match status" value="1"/>
</dbReference>
<gene>
    <name evidence="3" type="ORF">LNAT_P0898</name>
</gene>
<dbReference type="EMBL" id="BDME01000002">
    <property type="protein sequence ID" value="GAX87601.1"/>
    <property type="molecule type" value="Genomic_DNA"/>
</dbReference>
<name>A0A292YE66_9BACT</name>
<evidence type="ECO:0000313" key="3">
    <source>
        <dbReference type="EMBL" id="GAX87601.1"/>
    </source>
</evidence>
<dbReference type="Gene3D" id="3.30.360.10">
    <property type="entry name" value="Dihydrodipicolinate Reductase, domain 2"/>
    <property type="match status" value="1"/>
</dbReference>
<comment type="caution">
    <text evidence="3">The sequence shown here is derived from an EMBL/GenBank/DDBJ whole genome shotgun (WGS) entry which is preliminary data.</text>
</comment>
<dbReference type="Proteomes" id="UP000217944">
    <property type="component" value="Unassembled WGS sequence"/>
</dbReference>
<dbReference type="InterPro" id="IPR052515">
    <property type="entry name" value="Gfo/Idh/MocA_Oxidoreductase"/>
</dbReference>
<evidence type="ECO:0000259" key="1">
    <source>
        <dbReference type="Pfam" id="PF01408"/>
    </source>
</evidence>
<dbReference type="AlphaFoldDB" id="A0A292YE66"/>
<dbReference type="OrthoDB" id="9793050at2"/>
<dbReference type="InterPro" id="IPR036291">
    <property type="entry name" value="NAD(P)-bd_dom_sf"/>
</dbReference>
<dbReference type="SUPFAM" id="SSF55347">
    <property type="entry name" value="Glyceraldehyde-3-phosphate dehydrogenase-like, C-terminal domain"/>
    <property type="match status" value="1"/>
</dbReference>